<evidence type="ECO:0000313" key="1">
    <source>
        <dbReference type="EMBL" id="VTZ59665.1"/>
    </source>
</evidence>
<accession>A0A508WQ78</accession>
<dbReference type="AlphaFoldDB" id="A0A508WQ78"/>
<sequence length="122" mass="13473">MSGTCNLSAFLLFSEVTCYYYEIGNKDRAVELLELALKSLDEHGAKEFFQPDLLQTTHTNHKGEEVCYGDVCVVPRPNVSSGATPNAEQENPAERGALDDLYSIRTKARHLLVARGANRDLG</sequence>
<name>A0A508WQ78_9HYPH</name>
<organism evidence="1 2">
    <name type="scientific">Sinorhizobium medicae</name>
    <dbReference type="NCBI Taxonomy" id="110321"/>
    <lineage>
        <taxon>Bacteria</taxon>
        <taxon>Pseudomonadati</taxon>
        <taxon>Pseudomonadota</taxon>
        <taxon>Alphaproteobacteria</taxon>
        <taxon>Hyphomicrobiales</taxon>
        <taxon>Rhizobiaceae</taxon>
        <taxon>Sinorhizobium/Ensifer group</taxon>
        <taxon>Sinorhizobium</taxon>
    </lineage>
</organism>
<dbReference type="Proteomes" id="UP000507954">
    <property type="component" value="Unassembled WGS sequence"/>
</dbReference>
<proteinExistence type="predicted"/>
<dbReference type="EMBL" id="CABFNB010000022">
    <property type="protein sequence ID" value="VTZ59665.1"/>
    <property type="molecule type" value="Genomic_DNA"/>
</dbReference>
<reference evidence="1 2" key="1">
    <citation type="submission" date="2019-06" db="EMBL/GenBank/DDBJ databases">
        <authorList>
            <person name="Le Quere A."/>
            <person name="Colella S."/>
        </authorList>
    </citation>
    <scope>NUCLEOTIDE SEQUENCE [LARGE SCALE GENOMIC DNA]</scope>
    <source>
        <strain evidence="1">EmedicaeMD41</strain>
    </source>
</reference>
<evidence type="ECO:0000313" key="2">
    <source>
        <dbReference type="Proteomes" id="UP000507954"/>
    </source>
</evidence>
<dbReference type="RefSeq" id="WP_234913719.1">
    <property type="nucleotide sequence ID" value="NZ_CABFNB010000022.1"/>
</dbReference>
<protein>
    <submittedName>
        <fullName evidence="1">Uncharacterized protein</fullName>
    </submittedName>
</protein>
<gene>
    <name evidence="1" type="ORF">EMEDMD4_1180006</name>
</gene>